<dbReference type="EMBL" id="KQ947407">
    <property type="protein sequence ID" value="KUJ22180.1"/>
    <property type="molecule type" value="Genomic_DNA"/>
</dbReference>
<proteinExistence type="predicted"/>
<dbReference type="Gene3D" id="3.40.50.300">
    <property type="entry name" value="P-loop containing nucleotide triphosphate hydrolases"/>
    <property type="match status" value="1"/>
</dbReference>
<dbReference type="PANTHER" id="PTHR35205:SF1">
    <property type="entry name" value="ZU5 DOMAIN-CONTAINING PROTEIN"/>
    <property type="match status" value="1"/>
</dbReference>
<dbReference type="GO" id="GO:0043531">
    <property type="term" value="F:ADP binding"/>
    <property type="evidence" value="ECO:0007669"/>
    <property type="project" value="InterPro"/>
</dbReference>
<dbReference type="AlphaFoldDB" id="A0A194XPK2"/>
<dbReference type="Proteomes" id="UP000070700">
    <property type="component" value="Unassembled WGS sequence"/>
</dbReference>
<keyword evidence="4" id="KW-1185">Reference proteome</keyword>
<dbReference type="Pfam" id="PF00931">
    <property type="entry name" value="NB-ARC"/>
    <property type="match status" value="1"/>
</dbReference>
<gene>
    <name evidence="3" type="ORF">LY89DRAFT_778484</name>
</gene>
<evidence type="ECO:0000313" key="3">
    <source>
        <dbReference type="EMBL" id="KUJ22180.1"/>
    </source>
</evidence>
<evidence type="ECO:0000259" key="1">
    <source>
        <dbReference type="Pfam" id="PF00931"/>
    </source>
</evidence>
<dbReference type="SUPFAM" id="SSF52540">
    <property type="entry name" value="P-loop containing nucleoside triphosphate hydrolases"/>
    <property type="match status" value="1"/>
</dbReference>
<dbReference type="InParanoid" id="A0A194XPK2"/>
<dbReference type="OrthoDB" id="6161812at2759"/>
<organism evidence="3 4">
    <name type="scientific">Mollisia scopiformis</name>
    <name type="common">Conifer needle endophyte fungus</name>
    <name type="synonym">Phialocephala scopiformis</name>
    <dbReference type="NCBI Taxonomy" id="149040"/>
    <lineage>
        <taxon>Eukaryota</taxon>
        <taxon>Fungi</taxon>
        <taxon>Dikarya</taxon>
        <taxon>Ascomycota</taxon>
        <taxon>Pezizomycotina</taxon>
        <taxon>Leotiomycetes</taxon>
        <taxon>Helotiales</taxon>
        <taxon>Mollisiaceae</taxon>
        <taxon>Mollisia</taxon>
    </lineage>
</organism>
<dbReference type="RefSeq" id="XP_018076535.1">
    <property type="nucleotide sequence ID" value="XM_018222212.1"/>
</dbReference>
<dbReference type="GeneID" id="28831938"/>
<dbReference type="InterPro" id="IPR056681">
    <property type="entry name" value="DUF7779"/>
</dbReference>
<protein>
    <submittedName>
        <fullName evidence="3">Uncharacterized protein</fullName>
    </submittedName>
</protein>
<dbReference type="SUPFAM" id="SSF48452">
    <property type="entry name" value="TPR-like"/>
    <property type="match status" value="1"/>
</dbReference>
<dbReference type="InterPro" id="IPR027417">
    <property type="entry name" value="P-loop_NTPase"/>
</dbReference>
<dbReference type="Gene3D" id="1.25.40.10">
    <property type="entry name" value="Tetratricopeptide repeat domain"/>
    <property type="match status" value="1"/>
</dbReference>
<dbReference type="InterPro" id="IPR011990">
    <property type="entry name" value="TPR-like_helical_dom_sf"/>
</dbReference>
<dbReference type="KEGG" id="psco:LY89DRAFT_778484"/>
<dbReference type="InterPro" id="IPR002182">
    <property type="entry name" value="NB-ARC"/>
</dbReference>
<evidence type="ECO:0000259" key="2">
    <source>
        <dbReference type="Pfam" id="PF25000"/>
    </source>
</evidence>
<sequence>MSQMEQLLSDQWRSAGSAGRDQLERDDLRQVLDFGTWEDVQLQIQSSLGGPADSAIHQEFALLGHGLLKLRTFTDNCMQQASSRIDTSVLWGLLRVILKTGAAANVIRMLRENCHKIDILNNHFTKANTFTAELKECCVEIGVTFLSFLSFLFSVVKFMRNDIIYTTHGTSLEIEWAPLEQQFSSTSRHIGEVLSRIEMLSKFAERSSQASRTSSVQEQPLLSSSLKQLSLSDEHARLPCVVLPAIRTSRYFDRVDLGQKIEEHFNEVGTEQSFRSLTIHGLGGVGKSIVALRYAENKLRKGELDALFWVQSEKLVSTKQSFTDIALRLRLPDARQGDHDQNLALVLNWLQQTHCRWLIVYDNAEFADLIRDFWPLASRGQALITTRNPSLAFELADHLTSDLKEDELTSAQQLSQKLSGHALAISAMAGLIHSRALSITEFMNFYNQAPSHLHGISGNRSINALWALSFKSLNPQSHTILGVMAFVEPDSIPQALFELDSPDDVPESLRFCSDLISFSGAIETLLTLALVKRDHTSTTFSLHRLVQAAFKHSMTSEQRQEAFNNAAILMYHTHPRRDANRANLYLMWDLCAKYLLHVISLKDCFREEKKFNPKFTALSLYCSLNNSCQRYLLEINSLDDLADLIEVNTMALNTLPPEDQAISLQGSLSSHRGQLLLRLGKPEEGVQWLKKSYEIRSHDVPFSPRESAWAANNAATGMATLNNFTEALECAHFGLGLVDRHNIDFESAGTHFLEAQNLWLKGDQMRTNPFNAGCMYHLGCVALDRGKVESAVRHLRDALTITQMRTHIMMAEHARVLFKLSEALEQEPRHGEEAQLMREEAERLLRLRSPNEVNPGSECTYDSLILIDWR</sequence>
<feature type="domain" description="NB-ARC" evidence="1">
    <location>
        <begin position="267"/>
        <end position="398"/>
    </location>
</feature>
<dbReference type="Pfam" id="PF25000">
    <property type="entry name" value="DUF7779"/>
    <property type="match status" value="1"/>
</dbReference>
<feature type="domain" description="DUF7779" evidence="2">
    <location>
        <begin position="469"/>
        <end position="558"/>
    </location>
</feature>
<reference evidence="3 4" key="1">
    <citation type="submission" date="2015-10" db="EMBL/GenBank/DDBJ databases">
        <title>Full genome of DAOMC 229536 Phialocephala scopiformis, a fungal endophyte of spruce producing the potent anti-insectan compound rugulosin.</title>
        <authorList>
            <consortium name="DOE Joint Genome Institute"/>
            <person name="Walker A.K."/>
            <person name="Frasz S.L."/>
            <person name="Seifert K.A."/>
            <person name="Miller J.D."/>
            <person name="Mondo S.J."/>
            <person name="Labutti K."/>
            <person name="Lipzen A."/>
            <person name="Dockter R."/>
            <person name="Kennedy M."/>
            <person name="Grigoriev I.V."/>
            <person name="Spatafora J.W."/>
        </authorList>
    </citation>
    <scope>NUCLEOTIDE SEQUENCE [LARGE SCALE GENOMIC DNA]</scope>
    <source>
        <strain evidence="3 4">CBS 120377</strain>
    </source>
</reference>
<name>A0A194XPK2_MOLSC</name>
<dbReference type="PANTHER" id="PTHR35205">
    <property type="entry name" value="NB-ARC AND TPR DOMAIN PROTEIN"/>
    <property type="match status" value="1"/>
</dbReference>
<evidence type="ECO:0000313" key="4">
    <source>
        <dbReference type="Proteomes" id="UP000070700"/>
    </source>
</evidence>
<accession>A0A194XPK2</accession>